<keyword evidence="6 10" id="KW-0326">Glycosidase</keyword>
<feature type="active site" evidence="8">
    <location>
        <position position="116"/>
    </location>
</feature>
<dbReference type="Pfam" id="PF01341">
    <property type="entry name" value="Glyco_hydro_6"/>
    <property type="match status" value="1"/>
</dbReference>
<evidence type="ECO:0000256" key="10">
    <source>
        <dbReference type="RuleBase" id="RU361186"/>
    </source>
</evidence>
<protein>
    <recommendedName>
        <fullName evidence="10">Glucanase</fullName>
        <ecNumber evidence="10">3.2.1.-</ecNumber>
    </recommendedName>
</protein>
<evidence type="ECO:0000313" key="11">
    <source>
        <dbReference type="EMBL" id="MDO3394125.1"/>
    </source>
</evidence>
<keyword evidence="2 10" id="KW-0378">Hydrolase</keyword>
<keyword evidence="1 10" id="KW-0732">Signal</keyword>
<evidence type="ECO:0000256" key="6">
    <source>
        <dbReference type="ARBA" id="ARBA00023295"/>
    </source>
</evidence>
<evidence type="ECO:0000256" key="9">
    <source>
        <dbReference type="PROSITE-ProRule" id="PRU10057"/>
    </source>
</evidence>
<dbReference type="InterPro" id="IPR001524">
    <property type="entry name" value="Glyco_hydro_6_CS"/>
</dbReference>
<keyword evidence="4" id="KW-1015">Disulfide bond</keyword>
<dbReference type="EC" id="3.2.1.-" evidence="10"/>
<evidence type="ECO:0000256" key="2">
    <source>
        <dbReference type="ARBA" id="ARBA00022801"/>
    </source>
</evidence>
<feature type="signal peptide" evidence="10">
    <location>
        <begin position="1"/>
        <end position="32"/>
    </location>
</feature>
<evidence type="ECO:0000256" key="7">
    <source>
        <dbReference type="ARBA" id="ARBA00023326"/>
    </source>
</evidence>
<evidence type="ECO:0000313" key="12">
    <source>
        <dbReference type="Proteomes" id="UP001168363"/>
    </source>
</evidence>
<reference evidence="11" key="1">
    <citation type="submission" date="2023-06" db="EMBL/GenBank/DDBJ databases">
        <title>Genome sequence of Nocardioides sp. SOB44.</title>
        <authorList>
            <person name="Zhang G."/>
        </authorList>
    </citation>
    <scope>NUCLEOTIDE SEQUENCE</scope>
    <source>
        <strain evidence="11">SOB44</strain>
    </source>
</reference>
<dbReference type="InterPro" id="IPR036434">
    <property type="entry name" value="Beta_cellobiohydrolase_sf"/>
</dbReference>
<gene>
    <name evidence="11" type="ORF">QWJ41_00175</name>
</gene>
<dbReference type="SUPFAM" id="SSF51989">
    <property type="entry name" value="Glycosyl hydrolases family 6, cellulases"/>
    <property type="match status" value="1"/>
</dbReference>
<dbReference type="PANTHER" id="PTHR34876">
    <property type="match status" value="1"/>
</dbReference>
<dbReference type="PRINTS" id="PR00733">
    <property type="entry name" value="GLHYDRLASE6"/>
</dbReference>
<keyword evidence="7 10" id="KW-0624">Polysaccharide degradation</keyword>
<evidence type="ECO:0000256" key="1">
    <source>
        <dbReference type="ARBA" id="ARBA00022729"/>
    </source>
</evidence>
<evidence type="ECO:0000256" key="5">
    <source>
        <dbReference type="ARBA" id="ARBA00023277"/>
    </source>
</evidence>
<comment type="similarity">
    <text evidence="10">Belongs to the glycosyl hydrolase family 6.</text>
</comment>
<dbReference type="PROSITE" id="PS00656">
    <property type="entry name" value="GLYCOSYL_HYDROL_F6_2"/>
    <property type="match status" value="1"/>
</dbReference>
<dbReference type="PROSITE" id="PS00655">
    <property type="entry name" value="GLYCOSYL_HYDROL_F6_1"/>
    <property type="match status" value="1"/>
</dbReference>
<accession>A0ABT8TKZ6</accession>
<evidence type="ECO:0000256" key="8">
    <source>
        <dbReference type="PROSITE-ProRule" id="PRU10056"/>
    </source>
</evidence>
<sequence length="332" mass="35705">MPHLRSRLVALLAVAGLAPVLALGPAPAGAGAADGAPAVAERDPRRTQRLFVDPLMPAAQQGPAYAAIAKRAQALWLSNEYYPRDQVADVVRAYTSRAEQAGKTPMLVVYAIPDRDCGLHSSGGLPGGDAYKDWVAQVAAGIRGSKPLVVVEPDAIGFYGHDECANGRQRLKLLRTAVRRLDSAGAWVYLDAAHSGWTPYADRARLLKKAGVGLGRGISTNVSNFRRLPREKAYAETLLRELRSEGVTGLRYVVDTSRNGAHRPVDGDVTNPTWARLGRAPRLRFDGRFDATLWVKHPGESDGWFNDGGAAGQWCDLLADRLLGRSDPGPGC</sequence>
<dbReference type="EMBL" id="JAULSC010000001">
    <property type="protein sequence ID" value="MDO3394125.1"/>
    <property type="molecule type" value="Genomic_DNA"/>
</dbReference>
<evidence type="ECO:0000256" key="4">
    <source>
        <dbReference type="ARBA" id="ARBA00023157"/>
    </source>
</evidence>
<dbReference type="Proteomes" id="UP001168363">
    <property type="component" value="Unassembled WGS sequence"/>
</dbReference>
<feature type="chain" id="PRO_5044969093" description="Glucanase" evidence="10">
    <location>
        <begin position="33"/>
        <end position="332"/>
    </location>
</feature>
<keyword evidence="5 10" id="KW-0119">Carbohydrate metabolism</keyword>
<comment type="caution">
    <text evidence="11">The sequence shown here is derived from an EMBL/GenBank/DDBJ whole genome shotgun (WGS) entry which is preliminary data.</text>
</comment>
<organism evidence="11 12">
    <name type="scientific">Nocardioides cremeus</name>
    <dbReference type="NCBI Taxonomy" id="3058044"/>
    <lineage>
        <taxon>Bacteria</taxon>
        <taxon>Bacillati</taxon>
        <taxon>Actinomycetota</taxon>
        <taxon>Actinomycetes</taxon>
        <taxon>Propionibacteriales</taxon>
        <taxon>Nocardioidaceae</taxon>
        <taxon>Nocardioides</taxon>
    </lineage>
</organism>
<name>A0ABT8TKZ6_9ACTN</name>
<dbReference type="RefSeq" id="WP_302705084.1">
    <property type="nucleotide sequence ID" value="NZ_JAULSC010000001.1"/>
</dbReference>
<keyword evidence="3 10" id="KW-0136">Cellulose degradation</keyword>
<dbReference type="Gene3D" id="3.20.20.40">
    <property type="entry name" value="1, 4-beta cellobiohydrolase"/>
    <property type="match status" value="1"/>
</dbReference>
<feature type="active site" description="Proton donor" evidence="9">
    <location>
        <position position="154"/>
    </location>
</feature>
<evidence type="ECO:0000256" key="3">
    <source>
        <dbReference type="ARBA" id="ARBA00023001"/>
    </source>
</evidence>
<keyword evidence="12" id="KW-1185">Reference proteome</keyword>
<dbReference type="GO" id="GO:0016787">
    <property type="term" value="F:hydrolase activity"/>
    <property type="evidence" value="ECO:0007669"/>
    <property type="project" value="UniProtKB-KW"/>
</dbReference>
<dbReference type="PANTHER" id="PTHR34876:SF4">
    <property type="entry name" value="1,4-BETA-D-GLUCAN CELLOBIOHYDROLASE C-RELATED"/>
    <property type="match status" value="1"/>
</dbReference>
<proteinExistence type="inferred from homology"/>
<dbReference type="InterPro" id="IPR016288">
    <property type="entry name" value="Beta_cellobiohydrolase"/>
</dbReference>